<dbReference type="EMBL" id="CAJNNW010006110">
    <property type="protein sequence ID" value="CAE8648016.1"/>
    <property type="molecule type" value="Genomic_DNA"/>
</dbReference>
<organism evidence="2 4">
    <name type="scientific">Polarella glacialis</name>
    <name type="common">Dinoflagellate</name>
    <dbReference type="NCBI Taxonomy" id="89957"/>
    <lineage>
        <taxon>Eukaryota</taxon>
        <taxon>Sar</taxon>
        <taxon>Alveolata</taxon>
        <taxon>Dinophyceae</taxon>
        <taxon>Suessiales</taxon>
        <taxon>Suessiaceae</taxon>
        <taxon>Polarella</taxon>
    </lineage>
</organism>
<dbReference type="Gene3D" id="3.40.50.150">
    <property type="entry name" value="Vaccinia Virus protein VP39"/>
    <property type="match status" value="1"/>
</dbReference>
<dbReference type="EMBL" id="CAJNNW010001259">
    <property type="protein sequence ID" value="CAE8636444.1"/>
    <property type="molecule type" value="Genomic_DNA"/>
</dbReference>
<dbReference type="CDD" id="cd02440">
    <property type="entry name" value="AdoMet_MTases"/>
    <property type="match status" value="1"/>
</dbReference>
<evidence type="ECO:0000313" key="2">
    <source>
        <dbReference type="EMBL" id="CAE8636444.1"/>
    </source>
</evidence>
<feature type="domain" description="Methyltransferase type 11" evidence="1">
    <location>
        <begin position="20"/>
        <end position="110"/>
    </location>
</feature>
<dbReference type="AlphaFoldDB" id="A0A813HFR3"/>
<dbReference type="SUPFAM" id="SSF53335">
    <property type="entry name" value="S-adenosyl-L-methionine-dependent methyltransferases"/>
    <property type="match status" value="1"/>
</dbReference>
<accession>A0A813HFR3</accession>
<name>A0A813HFR3_POLGL</name>
<dbReference type="Pfam" id="PF08241">
    <property type="entry name" value="Methyltransf_11"/>
    <property type="match status" value="1"/>
</dbReference>
<dbReference type="Proteomes" id="UP000626109">
    <property type="component" value="Unassembled WGS sequence"/>
</dbReference>
<evidence type="ECO:0000313" key="4">
    <source>
        <dbReference type="Proteomes" id="UP000626109"/>
    </source>
</evidence>
<comment type="caution">
    <text evidence="2">The sequence shown here is derived from an EMBL/GenBank/DDBJ whole genome shotgun (WGS) entry which is preliminary data.</text>
</comment>
<reference evidence="2" key="1">
    <citation type="submission" date="2021-02" db="EMBL/GenBank/DDBJ databases">
        <authorList>
            <person name="Dougan E. K."/>
            <person name="Rhodes N."/>
            <person name="Thang M."/>
            <person name="Chan C."/>
        </authorList>
    </citation>
    <scope>NUCLEOTIDE SEQUENCE</scope>
</reference>
<sequence>MPRHGLRCWHLNILNNSERAGLKGKVTGLDLSEYFVTVAKQIQKERKSEFTGAIDLEFFHGDALDLKPCGFESGGLDLVMISEVTHEMPKAVAEKLFREAARVLAPGGVLGYLDLNPVQILKDNLVGALVDRVATSNEPYFDQYLEPGA</sequence>
<gene>
    <name evidence="2" type="ORF">PGLA2088_LOCUS1618</name>
    <name evidence="3" type="ORF">PGLA2088_LOCUS6188</name>
</gene>
<dbReference type="PANTHER" id="PTHR43591">
    <property type="entry name" value="METHYLTRANSFERASE"/>
    <property type="match status" value="1"/>
</dbReference>
<dbReference type="InterPro" id="IPR029063">
    <property type="entry name" value="SAM-dependent_MTases_sf"/>
</dbReference>
<dbReference type="InterPro" id="IPR013216">
    <property type="entry name" value="Methyltransf_11"/>
</dbReference>
<dbReference type="GO" id="GO:0008757">
    <property type="term" value="F:S-adenosylmethionine-dependent methyltransferase activity"/>
    <property type="evidence" value="ECO:0007669"/>
    <property type="project" value="InterPro"/>
</dbReference>
<protein>
    <recommendedName>
        <fullName evidence="1">Methyltransferase type 11 domain-containing protein</fullName>
    </recommendedName>
</protein>
<dbReference type="PANTHER" id="PTHR43591:SF99">
    <property type="entry name" value="OS06G0646000 PROTEIN"/>
    <property type="match status" value="1"/>
</dbReference>
<evidence type="ECO:0000259" key="1">
    <source>
        <dbReference type="Pfam" id="PF08241"/>
    </source>
</evidence>
<proteinExistence type="predicted"/>
<evidence type="ECO:0000313" key="3">
    <source>
        <dbReference type="EMBL" id="CAE8648016.1"/>
    </source>
</evidence>